<dbReference type="EMBL" id="KN817622">
    <property type="protein sequence ID" value="KJA16377.1"/>
    <property type="molecule type" value="Genomic_DNA"/>
</dbReference>
<evidence type="ECO:0000313" key="1">
    <source>
        <dbReference type="EMBL" id="KJA16377.1"/>
    </source>
</evidence>
<keyword evidence="2" id="KW-1185">Reference proteome</keyword>
<proteinExistence type="predicted"/>
<dbReference type="Proteomes" id="UP000054270">
    <property type="component" value="Unassembled WGS sequence"/>
</dbReference>
<evidence type="ECO:0000313" key="2">
    <source>
        <dbReference type="Proteomes" id="UP000054270"/>
    </source>
</evidence>
<dbReference type="AlphaFoldDB" id="A0A0D2KP32"/>
<sequence length="219" mass="24114">MSTEYRTLSFIPKYMPAADSLDAEVVDANAGICYLINAFSDAAFIYHVGRPSPGGRLIVVFRPFAGEEAGKIQTVASRGTKAELVRSLLTSLSACVLLLLSSLRTRTIRIAASFRTRKVTVLTTSCLRSGWRFTTTAYRSWFLACLGRSVLPHAQYAIPDPLVGHDPLARLRIVDGVITLEVNMGVKLRSEWCDCIVAGVFLVCLNRDAWVEDALLCLR</sequence>
<protein>
    <submittedName>
        <fullName evidence="1">Uncharacterized protein</fullName>
    </submittedName>
</protein>
<accession>A0A0D2KP32</accession>
<reference evidence="2" key="1">
    <citation type="submission" date="2014-04" db="EMBL/GenBank/DDBJ databases">
        <title>Evolutionary Origins and Diversification of the Mycorrhizal Mutualists.</title>
        <authorList>
            <consortium name="DOE Joint Genome Institute"/>
            <consortium name="Mycorrhizal Genomics Consortium"/>
            <person name="Kohler A."/>
            <person name="Kuo A."/>
            <person name="Nagy L.G."/>
            <person name="Floudas D."/>
            <person name="Copeland A."/>
            <person name="Barry K.W."/>
            <person name="Cichocki N."/>
            <person name="Veneault-Fourrey C."/>
            <person name="LaButti K."/>
            <person name="Lindquist E.A."/>
            <person name="Lipzen A."/>
            <person name="Lundell T."/>
            <person name="Morin E."/>
            <person name="Murat C."/>
            <person name="Riley R."/>
            <person name="Ohm R."/>
            <person name="Sun H."/>
            <person name="Tunlid A."/>
            <person name="Henrissat B."/>
            <person name="Grigoriev I.V."/>
            <person name="Hibbett D.S."/>
            <person name="Martin F."/>
        </authorList>
    </citation>
    <scope>NUCLEOTIDE SEQUENCE [LARGE SCALE GENOMIC DNA]</scope>
    <source>
        <strain evidence="2">FD-334 SS-4</strain>
    </source>
</reference>
<gene>
    <name evidence="1" type="ORF">HYPSUDRAFT_207082</name>
</gene>
<organism evidence="1 2">
    <name type="scientific">Hypholoma sublateritium (strain FD-334 SS-4)</name>
    <dbReference type="NCBI Taxonomy" id="945553"/>
    <lineage>
        <taxon>Eukaryota</taxon>
        <taxon>Fungi</taxon>
        <taxon>Dikarya</taxon>
        <taxon>Basidiomycota</taxon>
        <taxon>Agaricomycotina</taxon>
        <taxon>Agaricomycetes</taxon>
        <taxon>Agaricomycetidae</taxon>
        <taxon>Agaricales</taxon>
        <taxon>Agaricineae</taxon>
        <taxon>Strophariaceae</taxon>
        <taxon>Hypholoma</taxon>
    </lineage>
</organism>
<name>A0A0D2KP32_HYPSF</name>